<protein>
    <submittedName>
        <fullName evidence="3">Helix-hairpin-helix domain-containing protein</fullName>
    </submittedName>
</protein>
<feature type="compositionally biased region" description="Low complexity" evidence="1">
    <location>
        <begin position="99"/>
        <end position="109"/>
    </location>
</feature>
<dbReference type="RefSeq" id="WP_369210159.1">
    <property type="nucleotide sequence ID" value="NZ_JBFNXQ010000122.1"/>
</dbReference>
<dbReference type="Proteomes" id="UP001560045">
    <property type="component" value="Unassembled WGS sequence"/>
</dbReference>
<name>A0ABV3XML8_9ACTN</name>
<gene>
    <name evidence="3" type="ORF">ABQ292_23645</name>
</gene>
<dbReference type="InterPro" id="IPR011260">
    <property type="entry name" value="RNAP_asu_C"/>
</dbReference>
<keyword evidence="4" id="KW-1185">Reference proteome</keyword>
<comment type="caution">
    <text evidence="3">The sequence shown here is derived from an EMBL/GenBank/DDBJ whole genome shotgun (WGS) entry which is preliminary data.</text>
</comment>
<proteinExistence type="predicted"/>
<sequence length="197" mass="20456">MAIRSPGNQPGKSVGELRLPGRAVAALTRAGITDVADLAVLTRRELSAVPGLGPSTIAAIRAVVPEPPARLPRPGPADGGDQPVTPPGAGTTSAEEESPAAPSIPSFASLRDPRRRTPVDLLVPGEPPTAPLPAEPPFVESPPVEPPPVEPPPAPTTPAAPAGAPRPAEWGDLWRFGLRVASWWVHQPIRTLRRLLG</sequence>
<evidence type="ECO:0000259" key="2">
    <source>
        <dbReference type="Pfam" id="PF03118"/>
    </source>
</evidence>
<feature type="domain" description="RNA polymerase alpha subunit C-terminal" evidence="2">
    <location>
        <begin position="12"/>
        <end position="63"/>
    </location>
</feature>
<reference evidence="3 4" key="1">
    <citation type="submission" date="2024-06" db="EMBL/GenBank/DDBJ databases">
        <title>Draft genome sequence of Geodermatophilus badlandi, a novel member of the Geodermatophilaceae isolated from badland sedimentary rocks in the Red desert, Wyoming, USA.</title>
        <authorList>
            <person name="Ben Tekaya S."/>
            <person name="Nouioui I."/>
            <person name="Flores G.M."/>
            <person name="Shaal M.N."/>
            <person name="Bredoire F."/>
            <person name="Basile F."/>
            <person name="Van Diepen L."/>
            <person name="Ward N.L."/>
        </authorList>
    </citation>
    <scope>NUCLEOTIDE SEQUENCE [LARGE SCALE GENOMIC DNA]</scope>
    <source>
        <strain evidence="3 4">WL48A</strain>
    </source>
</reference>
<organism evidence="3 4">
    <name type="scientific">Geodermatophilus maliterrae</name>
    <dbReference type="NCBI Taxonomy" id="3162531"/>
    <lineage>
        <taxon>Bacteria</taxon>
        <taxon>Bacillati</taxon>
        <taxon>Actinomycetota</taxon>
        <taxon>Actinomycetes</taxon>
        <taxon>Geodermatophilales</taxon>
        <taxon>Geodermatophilaceae</taxon>
        <taxon>Geodermatophilus</taxon>
    </lineage>
</organism>
<feature type="compositionally biased region" description="Pro residues" evidence="1">
    <location>
        <begin position="125"/>
        <end position="158"/>
    </location>
</feature>
<evidence type="ECO:0000256" key="1">
    <source>
        <dbReference type="SAM" id="MobiDB-lite"/>
    </source>
</evidence>
<dbReference type="SUPFAM" id="SSF47789">
    <property type="entry name" value="C-terminal domain of RNA polymerase alpha subunit"/>
    <property type="match status" value="1"/>
</dbReference>
<evidence type="ECO:0000313" key="4">
    <source>
        <dbReference type="Proteomes" id="UP001560045"/>
    </source>
</evidence>
<dbReference type="Gene3D" id="1.10.150.20">
    <property type="entry name" value="5' to 3' exonuclease, C-terminal subdomain"/>
    <property type="match status" value="1"/>
</dbReference>
<evidence type="ECO:0000313" key="3">
    <source>
        <dbReference type="EMBL" id="MEX5721353.1"/>
    </source>
</evidence>
<dbReference type="Pfam" id="PF03118">
    <property type="entry name" value="RNA_pol_A_CTD"/>
    <property type="match status" value="1"/>
</dbReference>
<dbReference type="EMBL" id="JBFNXQ010000122">
    <property type="protein sequence ID" value="MEX5721353.1"/>
    <property type="molecule type" value="Genomic_DNA"/>
</dbReference>
<feature type="compositionally biased region" description="Low complexity" evidence="1">
    <location>
        <begin position="159"/>
        <end position="168"/>
    </location>
</feature>
<accession>A0ABV3XML8</accession>
<feature type="region of interest" description="Disordered" evidence="1">
    <location>
        <begin position="67"/>
        <end position="169"/>
    </location>
</feature>